<dbReference type="Pfam" id="PF05380">
    <property type="entry name" value="Peptidase_A17"/>
    <property type="match status" value="1"/>
</dbReference>
<dbReference type="PANTHER" id="PTHR22955:SF66">
    <property type="entry name" value="INTEGRASE CATALYTIC DOMAIN-CONTAINING PROTEIN"/>
    <property type="match status" value="1"/>
</dbReference>
<keyword evidence="2" id="KW-1185">Reference proteome</keyword>
<name>A0A8X6I5D6_9ARAC</name>
<dbReference type="InterPro" id="IPR008042">
    <property type="entry name" value="Retrotrans_Pao"/>
</dbReference>
<evidence type="ECO:0000313" key="2">
    <source>
        <dbReference type="Proteomes" id="UP000886998"/>
    </source>
</evidence>
<reference evidence="1" key="1">
    <citation type="submission" date="2020-08" db="EMBL/GenBank/DDBJ databases">
        <title>Multicomponent nature underlies the extraordinary mechanical properties of spider dragline silk.</title>
        <authorList>
            <person name="Kono N."/>
            <person name="Nakamura H."/>
            <person name="Mori M."/>
            <person name="Yoshida Y."/>
            <person name="Ohtoshi R."/>
            <person name="Malay A.D."/>
            <person name="Moran D.A.P."/>
            <person name="Tomita M."/>
            <person name="Numata K."/>
            <person name="Arakawa K."/>
        </authorList>
    </citation>
    <scope>NUCLEOTIDE SEQUENCE</scope>
</reference>
<organism evidence="1 2">
    <name type="scientific">Trichonephila inaurata madagascariensis</name>
    <dbReference type="NCBI Taxonomy" id="2747483"/>
    <lineage>
        <taxon>Eukaryota</taxon>
        <taxon>Metazoa</taxon>
        <taxon>Ecdysozoa</taxon>
        <taxon>Arthropoda</taxon>
        <taxon>Chelicerata</taxon>
        <taxon>Arachnida</taxon>
        <taxon>Araneae</taxon>
        <taxon>Araneomorphae</taxon>
        <taxon>Entelegynae</taxon>
        <taxon>Araneoidea</taxon>
        <taxon>Nephilidae</taxon>
        <taxon>Trichonephila</taxon>
        <taxon>Trichonephila inaurata</taxon>
    </lineage>
</organism>
<proteinExistence type="predicted"/>
<gene>
    <name evidence="1" type="primary">AVEN_44586_1</name>
    <name evidence="1" type="ORF">TNIN_308441</name>
</gene>
<accession>A0A8X6I5D6</accession>
<dbReference type="OrthoDB" id="6156325at2759"/>
<sequence length="391" mass="44810">MALEWSDVTPHPYDVMSFELSRQRVSHRAVERAVWTRRFAGSNLSERPSRTCNEKCSKRTVQDRPDILYDELEGKLRALESFGRTQEKYGDFLIPLVESCLPEETLLAYERSRNHESTQNTSSLEHLMNFLRKEVQGEEMVQLARTGFGPQHNFRKNNAPVECVTQNELATASALVSLDSELHVFVDAAGGAYAACVFVRSIIDSKVNIVLARAKKSRVAPLSIPRLELMAYNIGVRLVNSLMKALNFPNLKITFWSDSTTALWWIKEQGNWSVFVSNRVKEIRLLTKTHSWKHVPGNMNPADLLSRGCSTYKLLKSKWWKGPAWLKENPENWPTGEIIDQPSEIDIERKKIKIVNIDLANDAPLLWHLHNISNYSKVSIISVRLDFEIYQ</sequence>
<dbReference type="AlphaFoldDB" id="A0A8X6I5D6"/>
<protein>
    <submittedName>
        <fullName evidence="1">Integrase catalytic domain-containing protein</fullName>
    </submittedName>
</protein>
<dbReference type="CDD" id="cd06222">
    <property type="entry name" value="RNase_H_like"/>
    <property type="match status" value="1"/>
</dbReference>
<evidence type="ECO:0000313" key="1">
    <source>
        <dbReference type="EMBL" id="GFS31050.1"/>
    </source>
</evidence>
<dbReference type="EMBL" id="BMAV01024205">
    <property type="protein sequence ID" value="GFS31050.1"/>
    <property type="molecule type" value="Genomic_DNA"/>
</dbReference>
<dbReference type="Proteomes" id="UP000886998">
    <property type="component" value="Unassembled WGS sequence"/>
</dbReference>
<dbReference type="InterPro" id="IPR044730">
    <property type="entry name" value="RNase_H-like_dom_plant"/>
</dbReference>
<dbReference type="PANTHER" id="PTHR22955">
    <property type="entry name" value="RETROTRANSPOSON"/>
    <property type="match status" value="1"/>
</dbReference>
<comment type="caution">
    <text evidence="1">The sequence shown here is derived from an EMBL/GenBank/DDBJ whole genome shotgun (WGS) entry which is preliminary data.</text>
</comment>